<dbReference type="EMBL" id="CAJVPY010005301">
    <property type="protein sequence ID" value="CAG8640132.1"/>
    <property type="molecule type" value="Genomic_DNA"/>
</dbReference>
<dbReference type="InterPro" id="IPR008271">
    <property type="entry name" value="Ser/Thr_kinase_AS"/>
</dbReference>
<dbReference type="PROSITE" id="PS50011">
    <property type="entry name" value="PROTEIN_KINASE_DOM"/>
    <property type="match status" value="1"/>
</dbReference>
<comment type="caution">
    <text evidence="11">The sequence shown here is derived from an EMBL/GenBank/DDBJ whole genome shotgun (WGS) entry which is preliminary data.</text>
</comment>
<feature type="transmembrane region" description="Helical" evidence="9">
    <location>
        <begin position="72"/>
        <end position="90"/>
    </location>
</feature>
<dbReference type="PANTHER" id="PTHR13045:SF0">
    <property type="entry name" value="7-METHYLGUANOSINE PHOSPHATE-SPECIFIC 5'-NUCLEOTIDASE"/>
    <property type="match status" value="1"/>
</dbReference>
<keyword evidence="6" id="KW-0378">Hydrolase</keyword>
<keyword evidence="4" id="KW-0479">Metal-binding</keyword>
<dbReference type="InterPro" id="IPR023214">
    <property type="entry name" value="HAD_sf"/>
</dbReference>
<dbReference type="FunFam" id="1.10.150.340:FF:000001">
    <property type="entry name" value="Cytosolic 5-nucleotidase 3-like"/>
    <property type="match status" value="1"/>
</dbReference>
<dbReference type="PROSITE" id="PS00108">
    <property type="entry name" value="PROTEIN_KINASE_ST"/>
    <property type="match status" value="1"/>
</dbReference>
<accession>A0A9N9DKX4</accession>
<keyword evidence="12" id="KW-1185">Reference proteome</keyword>
<dbReference type="SUPFAM" id="SSF56784">
    <property type="entry name" value="HAD-like"/>
    <property type="match status" value="1"/>
</dbReference>
<dbReference type="Pfam" id="PF00069">
    <property type="entry name" value="Pkinase"/>
    <property type="match status" value="1"/>
</dbReference>
<feature type="domain" description="Protein kinase" evidence="10">
    <location>
        <begin position="1"/>
        <end position="148"/>
    </location>
</feature>
<dbReference type="Gene3D" id="1.10.150.340">
    <property type="entry name" value="Pyrimidine 5'-nucleotidase (UMPH-1), N-terminal domain"/>
    <property type="match status" value="1"/>
</dbReference>
<dbReference type="InterPro" id="IPR011009">
    <property type="entry name" value="Kinase-like_dom_sf"/>
</dbReference>
<keyword evidence="9" id="KW-0812">Transmembrane</keyword>
<dbReference type="GO" id="GO:0008253">
    <property type="term" value="F:5'-nucleotidase activity"/>
    <property type="evidence" value="ECO:0007669"/>
    <property type="project" value="UniProtKB-EC"/>
</dbReference>
<keyword evidence="9" id="KW-1133">Transmembrane helix</keyword>
<keyword evidence="9" id="KW-0472">Membrane</keyword>
<gene>
    <name evidence="11" type="ORF">DERYTH_LOCUS9611</name>
</gene>
<dbReference type="GO" id="GO:0005737">
    <property type="term" value="C:cytoplasm"/>
    <property type="evidence" value="ECO:0007669"/>
    <property type="project" value="InterPro"/>
</dbReference>
<proteinExistence type="inferred from homology"/>
<evidence type="ECO:0000256" key="9">
    <source>
        <dbReference type="SAM" id="Phobius"/>
    </source>
</evidence>
<dbReference type="InterPro" id="IPR036412">
    <property type="entry name" value="HAD-like_sf"/>
</dbReference>
<keyword evidence="7" id="KW-0460">Magnesium</keyword>
<evidence type="ECO:0000256" key="8">
    <source>
        <dbReference type="ARBA" id="ARBA00023080"/>
    </source>
</evidence>
<dbReference type="SUPFAM" id="SSF56112">
    <property type="entry name" value="Protein kinase-like (PK-like)"/>
    <property type="match status" value="1"/>
</dbReference>
<evidence type="ECO:0000256" key="7">
    <source>
        <dbReference type="ARBA" id="ARBA00022842"/>
    </source>
</evidence>
<dbReference type="InterPro" id="IPR006434">
    <property type="entry name" value="Pyrimidine_nucleotidase_eu"/>
</dbReference>
<dbReference type="Gene3D" id="3.40.50.1000">
    <property type="entry name" value="HAD superfamily/HAD-like"/>
    <property type="match status" value="1"/>
</dbReference>
<dbReference type="Proteomes" id="UP000789405">
    <property type="component" value="Unassembled WGS sequence"/>
</dbReference>
<dbReference type="GO" id="GO:0004672">
    <property type="term" value="F:protein kinase activity"/>
    <property type="evidence" value="ECO:0007669"/>
    <property type="project" value="InterPro"/>
</dbReference>
<evidence type="ECO:0000256" key="3">
    <source>
        <dbReference type="ARBA" id="ARBA00012643"/>
    </source>
</evidence>
<organism evidence="11 12">
    <name type="scientific">Dentiscutata erythropus</name>
    <dbReference type="NCBI Taxonomy" id="1348616"/>
    <lineage>
        <taxon>Eukaryota</taxon>
        <taxon>Fungi</taxon>
        <taxon>Fungi incertae sedis</taxon>
        <taxon>Mucoromycota</taxon>
        <taxon>Glomeromycotina</taxon>
        <taxon>Glomeromycetes</taxon>
        <taxon>Diversisporales</taxon>
        <taxon>Gigasporaceae</taxon>
        <taxon>Dentiscutata</taxon>
    </lineage>
</organism>
<evidence type="ECO:0000256" key="1">
    <source>
        <dbReference type="ARBA" id="ARBA00000815"/>
    </source>
</evidence>
<protein>
    <recommendedName>
        <fullName evidence="3">5'-nucleotidase</fullName>
        <ecNumber evidence="3">3.1.3.5</ecNumber>
    </recommendedName>
</protein>
<name>A0A9N9DKX4_9GLOM</name>
<dbReference type="SMART" id="SM00220">
    <property type="entry name" value="S_TKc"/>
    <property type="match status" value="1"/>
</dbReference>
<evidence type="ECO:0000259" key="10">
    <source>
        <dbReference type="PROSITE" id="PS50011"/>
    </source>
</evidence>
<dbReference type="GO" id="GO:0005524">
    <property type="term" value="F:ATP binding"/>
    <property type="evidence" value="ECO:0007669"/>
    <property type="project" value="InterPro"/>
</dbReference>
<evidence type="ECO:0000256" key="5">
    <source>
        <dbReference type="ARBA" id="ARBA00022741"/>
    </source>
</evidence>
<feature type="non-terminal residue" evidence="11">
    <location>
        <position position="1"/>
    </location>
</feature>
<evidence type="ECO:0000256" key="4">
    <source>
        <dbReference type="ARBA" id="ARBA00022723"/>
    </source>
</evidence>
<keyword evidence="5" id="KW-0547">Nucleotide-binding</keyword>
<dbReference type="AlphaFoldDB" id="A0A9N9DKX4"/>
<dbReference type="Gene3D" id="1.10.510.10">
    <property type="entry name" value="Transferase(Phosphotransferase) domain 1"/>
    <property type="match status" value="1"/>
</dbReference>
<sequence length="432" mass="49956">LEYIHTKGIIHADIKPENVLIDSNGHLKLINFGLAKYVVLDENEERYRSGTSLYMSPEVILFKNWTTKIDILVLRICIFEFLLGYIPFIYGSKIKVFQRILDLKIRWPPVDCIQMIPDAEYLVQNLLNLDPNRQIWKQQTHLKKLKTLKQLINLIKQYAYISNVDTTNEKLSKLIKGGLSNFDCTMTKYITSKGKRNLGSHHILSASSCLTQEYKAEVKRLNDYYSPFETNMEMTSAEKTPYMVEWLMKIHKLIIEQNIHKDKINEMVAENDVEMRDGLDLLAEKCKVGNVPFLIFSAGLGNIIEQVLISKNLFHPDNMYIISNKMGFNKETGIFDHFKEPLIHTFNKSEVMIKDSLYYNTVKNRGNIILIGDSIGDLQMASGISHDICLSIGFYNKNDNFFDKYQEMFDIVVTDDGPMNVINYIMDAIIKT</sequence>
<keyword evidence="8" id="KW-0546">Nucleotide metabolism</keyword>
<dbReference type="Pfam" id="PF05822">
    <property type="entry name" value="UMPH-1"/>
    <property type="match status" value="1"/>
</dbReference>
<evidence type="ECO:0000256" key="2">
    <source>
        <dbReference type="ARBA" id="ARBA00008389"/>
    </source>
</evidence>
<dbReference type="OrthoDB" id="10014216at2759"/>
<evidence type="ECO:0000313" key="12">
    <source>
        <dbReference type="Proteomes" id="UP000789405"/>
    </source>
</evidence>
<dbReference type="GO" id="GO:0000287">
    <property type="term" value="F:magnesium ion binding"/>
    <property type="evidence" value="ECO:0007669"/>
    <property type="project" value="InterPro"/>
</dbReference>
<dbReference type="InterPro" id="IPR000719">
    <property type="entry name" value="Prot_kinase_dom"/>
</dbReference>
<reference evidence="11" key="1">
    <citation type="submission" date="2021-06" db="EMBL/GenBank/DDBJ databases">
        <authorList>
            <person name="Kallberg Y."/>
            <person name="Tangrot J."/>
            <person name="Rosling A."/>
        </authorList>
    </citation>
    <scope>NUCLEOTIDE SEQUENCE</scope>
    <source>
        <strain evidence="11">MA453B</strain>
    </source>
</reference>
<dbReference type="EC" id="3.1.3.5" evidence="3"/>
<dbReference type="GO" id="GO:0009117">
    <property type="term" value="P:nucleotide metabolic process"/>
    <property type="evidence" value="ECO:0007669"/>
    <property type="project" value="UniProtKB-KW"/>
</dbReference>
<dbReference type="PANTHER" id="PTHR13045">
    <property type="entry name" value="5'-NUCLEOTIDASE"/>
    <property type="match status" value="1"/>
</dbReference>
<evidence type="ECO:0000313" key="11">
    <source>
        <dbReference type="EMBL" id="CAG8640132.1"/>
    </source>
</evidence>
<evidence type="ECO:0000256" key="6">
    <source>
        <dbReference type="ARBA" id="ARBA00022801"/>
    </source>
</evidence>
<comment type="catalytic activity">
    <reaction evidence="1">
        <text>a ribonucleoside 5'-phosphate + H2O = a ribonucleoside + phosphate</text>
        <dbReference type="Rhea" id="RHEA:12484"/>
        <dbReference type="ChEBI" id="CHEBI:15377"/>
        <dbReference type="ChEBI" id="CHEBI:18254"/>
        <dbReference type="ChEBI" id="CHEBI:43474"/>
        <dbReference type="ChEBI" id="CHEBI:58043"/>
        <dbReference type="EC" id="3.1.3.5"/>
    </reaction>
</comment>
<comment type="similarity">
    <text evidence="2">Belongs to the pyrimidine 5'-nucleotidase family.</text>
</comment>